<reference evidence="4 5" key="1">
    <citation type="submission" date="2023-03" db="EMBL/GenBank/DDBJ databases">
        <title>Bacillus Genome Sequencing.</title>
        <authorList>
            <person name="Dunlap C."/>
        </authorList>
    </citation>
    <scope>NUCLEOTIDE SEQUENCE [LARGE SCALE GENOMIC DNA]</scope>
    <source>
        <strain evidence="4 5">BD-533</strain>
    </source>
</reference>
<dbReference type="Proteomes" id="UP001338137">
    <property type="component" value="Unassembled WGS sequence"/>
</dbReference>
<organism evidence="4 5">
    <name type="scientific">Paenibacillus alba</name>
    <dbReference type="NCBI Taxonomy" id="1197127"/>
    <lineage>
        <taxon>Bacteria</taxon>
        <taxon>Bacillati</taxon>
        <taxon>Bacillota</taxon>
        <taxon>Bacilli</taxon>
        <taxon>Bacillales</taxon>
        <taxon>Paenibacillaceae</taxon>
        <taxon>Paenibacillus</taxon>
    </lineage>
</organism>
<proteinExistence type="predicted"/>
<dbReference type="SUPFAM" id="SSF51391">
    <property type="entry name" value="Thiamin phosphate synthase"/>
    <property type="match status" value="1"/>
</dbReference>
<keyword evidence="5" id="KW-1185">Reference proteome</keyword>
<evidence type="ECO:0000256" key="2">
    <source>
        <dbReference type="ARBA" id="ARBA00022977"/>
    </source>
</evidence>
<dbReference type="Pfam" id="PF02581">
    <property type="entry name" value="TMP-TENI"/>
    <property type="match status" value="1"/>
</dbReference>
<dbReference type="Gene3D" id="3.20.20.70">
    <property type="entry name" value="Aldolase class I"/>
    <property type="match status" value="1"/>
</dbReference>
<dbReference type="EMBL" id="JARLKY010000071">
    <property type="protein sequence ID" value="MEC0230488.1"/>
    <property type="molecule type" value="Genomic_DNA"/>
</dbReference>
<dbReference type="InterPro" id="IPR013785">
    <property type="entry name" value="Aldolase_TIM"/>
</dbReference>
<dbReference type="RefSeq" id="WP_326074522.1">
    <property type="nucleotide sequence ID" value="NZ_JARLKY010000071.1"/>
</dbReference>
<sequence>MPKYELHVISNGKLGWTELAAVAAKIHPYVTAIHIREKTKSMDENYIGLQFLLDKGIPASRLYVNGHPWMAAAEKLGGLQLPGHTIPLPNMRSLCDGIHRIGISVHSAEEAVRREQEGADYVLFGHIYETKSKLGVMPRGLEELRLVADEVTLPIIAIGGITPERVSSVLEAGASGIAVMSGIWEAVDPVEAVRAYLNELKQTEMR</sequence>
<dbReference type="InterPro" id="IPR022998">
    <property type="entry name" value="ThiamineP_synth_TenI"/>
</dbReference>
<dbReference type="PANTHER" id="PTHR20857:SF22">
    <property type="entry name" value="THIAZOLE TAUTOMERASE"/>
    <property type="match status" value="1"/>
</dbReference>
<feature type="domain" description="Thiamine phosphate synthase/TenI" evidence="3">
    <location>
        <begin position="16"/>
        <end position="183"/>
    </location>
</feature>
<accession>A0ABU6GCI3</accession>
<evidence type="ECO:0000313" key="4">
    <source>
        <dbReference type="EMBL" id="MEC0230488.1"/>
    </source>
</evidence>
<keyword evidence="2" id="KW-0784">Thiamine biosynthesis</keyword>
<dbReference type="InterPro" id="IPR036206">
    <property type="entry name" value="ThiamineP_synth_sf"/>
</dbReference>
<evidence type="ECO:0000313" key="5">
    <source>
        <dbReference type="Proteomes" id="UP001338137"/>
    </source>
</evidence>
<evidence type="ECO:0000256" key="1">
    <source>
        <dbReference type="ARBA" id="ARBA00004948"/>
    </source>
</evidence>
<name>A0ABU6GCI3_9BACL</name>
<comment type="caution">
    <text evidence="4">The sequence shown here is derived from an EMBL/GenBank/DDBJ whole genome shotgun (WGS) entry which is preliminary data.</text>
</comment>
<comment type="pathway">
    <text evidence="1">Cofactor biosynthesis; thiamine diphosphate biosynthesis.</text>
</comment>
<evidence type="ECO:0000259" key="3">
    <source>
        <dbReference type="Pfam" id="PF02581"/>
    </source>
</evidence>
<protein>
    <submittedName>
        <fullName evidence="4">DUF561 domain-containing protein</fullName>
    </submittedName>
</protein>
<gene>
    <name evidence="4" type="ORF">P4I72_25485</name>
</gene>
<dbReference type="CDD" id="cd00564">
    <property type="entry name" value="TMP_TenI"/>
    <property type="match status" value="1"/>
</dbReference>
<dbReference type="PANTHER" id="PTHR20857">
    <property type="entry name" value="THIAMINE-PHOSPHATE PYROPHOSPHORYLASE"/>
    <property type="match status" value="1"/>
</dbReference>